<gene>
    <name evidence="9" type="primary">leu</name>
    <name evidence="9" type="ORF">GCM10011487_50140</name>
</gene>
<dbReference type="InterPro" id="IPR006095">
    <property type="entry name" value="Glu/Leu/Phe/Val/Trp_DH"/>
</dbReference>
<dbReference type="InterPro" id="IPR036291">
    <property type="entry name" value="NAD(P)-bd_dom_sf"/>
</dbReference>
<name>A0A829YI48_9GAMM</name>
<evidence type="ECO:0000313" key="10">
    <source>
        <dbReference type="Proteomes" id="UP000445000"/>
    </source>
</evidence>
<dbReference type="EMBL" id="BLJN01000005">
    <property type="protein sequence ID" value="GFE83014.1"/>
    <property type="molecule type" value="Genomic_DNA"/>
</dbReference>
<evidence type="ECO:0000256" key="3">
    <source>
        <dbReference type="ARBA" id="ARBA00023002"/>
    </source>
</evidence>
<reference evidence="10" key="1">
    <citation type="submission" date="2020-01" db="EMBL/GenBank/DDBJ databases">
        <title>'Steroidobacter agaridevorans' sp. nov., agar-degrading bacteria isolated from rhizosphere soils.</title>
        <authorList>
            <person name="Ikenaga M."/>
            <person name="Kataoka M."/>
            <person name="Murouchi A."/>
            <person name="Katsuragi S."/>
            <person name="Sakai M."/>
        </authorList>
    </citation>
    <scope>NUCLEOTIDE SEQUENCE [LARGE SCALE GENOMIC DNA]</scope>
    <source>
        <strain evidence="10">YU21-B</strain>
    </source>
</reference>
<dbReference type="Pfam" id="PF00208">
    <property type="entry name" value="ELFV_dehydrog"/>
    <property type="match status" value="1"/>
</dbReference>
<evidence type="ECO:0000259" key="8">
    <source>
        <dbReference type="SMART" id="SM00839"/>
    </source>
</evidence>
<dbReference type="PROSITE" id="PS00074">
    <property type="entry name" value="GLFV_DEHYDROGENASE"/>
    <property type="match status" value="1"/>
</dbReference>
<keyword evidence="4 6" id="KW-0520">NAD</keyword>
<dbReference type="Gene3D" id="3.40.50.720">
    <property type="entry name" value="NAD(P)-binding Rossmann-like Domain"/>
    <property type="match status" value="1"/>
</dbReference>
<keyword evidence="3 7" id="KW-0560">Oxidoreductase</keyword>
<comment type="similarity">
    <text evidence="2 7">Belongs to the Glu/Leu/Phe/Val dehydrogenases family.</text>
</comment>
<dbReference type="InterPro" id="IPR006096">
    <property type="entry name" value="Glu/Leu/Phe/Val/Trp_DH_C"/>
</dbReference>
<dbReference type="Proteomes" id="UP000445000">
    <property type="component" value="Unassembled WGS sequence"/>
</dbReference>
<dbReference type="CDD" id="cd01075">
    <property type="entry name" value="NAD_bind_Leu_Phe_Val_DH"/>
    <property type="match status" value="1"/>
</dbReference>
<dbReference type="InterPro" id="IPR006097">
    <property type="entry name" value="Glu/Leu/Phe/Val/Trp_DH_dimer"/>
</dbReference>
<dbReference type="RefSeq" id="WP_161814636.1">
    <property type="nucleotide sequence ID" value="NZ_BLJN01000005.1"/>
</dbReference>
<protein>
    <submittedName>
        <fullName evidence="9">Leucine dehydrogenase</fullName>
    </submittedName>
</protein>
<dbReference type="PRINTS" id="PR00082">
    <property type="entry name" value="GLFDHDRGNASE"/>
</dbReference>
<feature type="domain" description="Glutamate/phenylalanine/leucine/valine/L-tryptophan dehydrogenase C-terminal" evidence="8">
    <location>
        <begin position="144"/>
        <end position="351"/>
    </location>
</feature>
<dbReference type="AlphaFoldDB" id="A0A829YI48"/>
<dbReference type="SUPFAM" id="SSF51735">
    <property type="entry name" value="NAD(P)-binding Rossmann-fold domains"/>
    <property type="match status" value="1"/>
</dbReference>
<evidence type="ECO:0000256" key="6">
    <source>
        <dbReference type="PIRSR" id="PIRSR000188-2"/>
    </source>
</evidence>
<dbReference type="InterPro" id="IPR016211">
    <property type="entry name" value="Glu/Phe/Leu/Val/Trp_DH_bac/arc"/>
</dbReference>
<feature type="binding site" evidence="6">
    <location>
        <begin position="180"/>
        <end position="185"/>
    </location>
    <ligand>
        <name>NAD(+)</name>
        <dbReference type="ChEBI" id="CHEBI:57540"/>
    </ligand>
</feature>
<evidence type="ECO:0000313" key="9">
    <source>
        <dbReference type="EMBL" id="GFE83014.1"/>
    </source>
</evidence>
<dbReference type="PIRSF" id="PIRSF000188">
    <property type="entry name" value="Phe_leu_dh"/>
    <property type="match status" value="1"/>
</dbReference>
<evidence type="ECO:0000256" key="7">
    <source>
        <dbReference type="RuleBase" id="RU004417"/>
    </source>
</evidence>
<keyword evidence="6" id="KW-0547">Nucleotide-binding</keyword>
<comment type="caution">
    <text evidence="9">The sequence shown here is derived from an EMBL/GenBank/DDBJ whole genome shotgun (WGS) entry which is preliminary data.</text>
</comment>
<evidence type="ECO:0000256" key="2">
    <source>
        <dbReference type="ARBA" id="ARBA00006382"/>
    </source>
</evidence>
<dbReference type="PANTHER" id="PTHR42722:SF1">
    <property type="entry name" value="VALINE DEHYDROGENASE"/>
    <property type="match status" value="1"/>
</dbReference>
<sequence length="356" mass="38648">MNLFEAVGRLGHEQVVFFHHRESGLRCVIAIHNTALGPALGGLRMWPYANEADAVRDVLKHSADMTHKAALAGLNLGGAKGVLIGNPETDKSEALFRALGRFIQSLGGRYITTEDVGTNAEDMELIRQETRHVVGVPQLVGGSGDPSRFTALGTLHGIRACMEFKLGHADLRRTSFAVQGAGQVGYHLAKSLRAAGAKVFITDINEERIEHAVAEFGAEAVPMSHIYDVEADVFSPCALSAVINEDTVPRLRCRIVAGGANNQLESEELGTELDRRGILYAPDYAINAGGLMNSAIELEGYNEDRALRSVARIHDIISRILTLAARNNIPTWQAARRLAEERITALSRIKLPYGGR</sequence>
<comment type="function">
    <text evidence="1">Catalyzes the reversible oxidative deamination of glutamate to alpha-ketoglutarate and ammonia.</text>
</comment>
<feature type="active site" description="Proton donor/acceptor" evidence="5">
    <location>
        <position position="80"/>
    </location>
</feature>
<dbReference type="Gene3D" id="3.40.50.10860">
    <property type="entry name" value="Leucine Dehydrogenase, chain A, domain 1"/>
    <property type="match status" value="1"/>
</dbReference>
<evidence type="ECO:0000256" key="4">
    <source>
        <dbReference type="ARBA" id="ARBA00023027"/>
    </source>
</evidence>
<dbReference type="InterPro" id="IPR033524">
    <property type="entry name" value="Glu/Leu/Phe/Val_DH_AS"/>
</dbReference>
<accession>A0A829YI48</accession>
<evidence type="ECO:0000256" key="5">
    <source>
        <dbReference type="PIRSR" id="PIRSR000188-1"/>
    </source>
</evidence>
<dbReference type="SMART" id="SM00839">
    <property type="entry name" value="ELFV_dehydrog"/>
    <property type="match status" value="1"/>
</dbReference>
<dbReference type="Pfam" id="PF02812">
    <property type="entry name" value="ELFV_dehydrog_N"/>
    <property type="match status" value="1"/>
</dbReference>
<organism evidence="9 10">
    <name type="scientific">Steroidobacter agaridevorans</name>
    <dbReference type="NCBI Taxonomy" id="2695856"/>
    <lineage>
        <taxon>Bacteria</taxon>
        <taxon>Pseudomonadati</taxon>
        <taxon>Pseudomonadota</taxon>
        <taxon>Gammaproteobacteria</taxon>
        <taxon>Steroidobacterales</taxon>
        <taxon>Steroidobacteraceae</taxon>
        <taxon>Steroidobacter</taxon>
    </lineage>
</organism>
<dbReference type="GO" id="GO:0016639">
    <property type="term" value="F:oxidoreductase activity, acting on the CH-NH2 group of donors, NAD or NADP as acceptor"/>
    <property type="evidence" value="ECO:0007669"/>
    <property type="project" value="InterPro"/>
</dbReference>
<dbReference type="FunFam" id="3.40.50.10860:FF:000010">
    <property type="entry name" value="Leucine dehydrogenase"/>
    <property type="match status" value="1"/>
</dbReference>
<dbReference type="SUPFAM" id="SSF53223">
    <property type="entry name" value="Aminoacid dehydrogenase-like, N-terminal domain"/>
    <property type="match status" value="1"/>
</dbReference>
<dbReference type="InterPro" id="IPR046346">
    <property type="entry name" value="Aminoacid_DH-like_N_sf"/>
</dbReference>
<dbReference type="GO" id="GO:0006520">
    <property type="term" value="P:amino acid metabolic process"/>
    <property type="evidence" value="ECO:0007669"/>
    <property type="project" value="InterPro"/>
</dbReference>
<evidence type="ECO:0000256" key="1">
    <source>
        <dbReference type="ARBA" id="ARBA00003868"/>
    </source>
</evidence>
<keyword evidence="10" id="KW-1185">Reference proteome</keyword>
<proteinExistence type="inferred from homology"/>
<dbReference type="GO" id="GO:0000166">
    <property type="term" value="F:nucleotide binding"/>
    <property type="evidence" value="ECO:0007669"/>
    <property type="project" value="UniProtKB-KW"/>
</dbReference>
<dbReference type="PANTHER" id="PTHR42722">
    <property type="entry name" value="LEUCINE DEHYDROGENASE"/>
    <property type="match status" value="1"/>
</dbReference>